<dbReference type="Proteomes" id="UP000811246">
    <property type="component" value="Chromosome 8"/>
</dbReference>
<sequence>MILGYPEIVFSGKSDHEVALANSACKFICDFELLIKIMLEGDIQNANDKTTSTIPSRITVRSQLDAFDKAWSSYLYHFVLWKFKDAKSLDEDLVRTACQLELSMMQTCHLTLEGKNGGLTHYMVAIQKQVTEEQKLLRTKVKHLSGNSGLERLERALSDMRSRFLEANDSGSSSAFPVPHLSSFCLPGTPEDSFACHL</sequence>
<comment type="caution">
    <text evidence="2">The sequence shown here is derived from an EMBL/GenBank/DDBJ whole genome shotgun (WGS) entry which is preliminary data.</text>
</comment>
<evidence type="ECO:0000313" key="2">
    <source>
        <dbReference type="EMBL" id="KAG6698065.1"/>
    </source>
</evidence>
<organism evidence="2 3">
    <name type="scientific">Carya illinoinensis</name>
    <name type="common">Pecan</name>
    <dbReference type="NCBI Taxonomy" id="32201"/>
    <lineage>
        <taxon>Eukaryota</taxon>
        <taxon>Viridiplantae</taxon>
        <taxon>Streptophyta</taxon>
        <taxon>Embryophyta</taxon>
        <taxon>Tracheophyta</taxon>
        <taxon>Spermatophyta</taxon>
        <taxon>Magnoliopsida</taxon>
        <taxon>eudicotyledons</taxon>
        <taxon>Gunneridae</taxon>
        <taxon>Pentapetalae</taxon>
        <taxon>rosids</taxon>
        <taxon>fabids</taxon>
        <taxon>Fagales</taxon>
        <taxon>Juglandaceae</taxon>
        <taxon>Carya</taxon>
    </lineage>
</organism>
<proteinExistence type="inferred from homology"/>
<accession>A0A922E7I1</accession>
<dbReference type="GO" id="GO:0007165">
    <property type="term" value="P:signal transduction"/>
    <property type="evidence" value="ECO:0007669"/>
    <property type="project" value="TreeGrafter"/>
</dbReference>
<comment type="similarity">
    <text evidence="1">Belongs to the TCP11 family.</text>
</comment>
<evidence type="ECO:0000256" key="1">
    <source>
        <dbReference type="ARBA" id="ARBA00010954"/>
    </source>
</evidence>
<dbReference type="AlphaFoldDB" id="A0A922E7I1"/>
<dbReference type="PANTHER" id="PTHR12832">
    <property type="entry name" value="TESTIS-SPECIFIC PROTEIN PBS13 T-COMPLEX 11"/>
    <property type="match status" value="1"/>
</dbReference>
<evidence type="ECO:0000313" key="3">
    <source>
        <dbReference type="Proteomes" id="UP000811246"/>
    </source>
</evidence>
<dbReference type="PANTHER" id="PTHR12832:SF11">
    <property type="entry name" value="LD23868P"/>
    <property type="match status" value="1"/>
</dbReference>
<name>A0A922E7I1_CARIL</name>
<reference evidence="2" key="1">
    <citation type="submission" date="2021-01" db="EMBL/GenBank/DDBJ databases">
        <authorList>
            <person name="Lovell J.T."/>
            <person name="Bentley N."/>
            <person name="Bhattarai G."/>
            <person name="Jenkins J.W."/>
            <person name="Sreedasyam A."/>
            <person name="Alarcon Y."/>
            <person name="Bock C."/>
            <person name="Boston L."/>
            <person name="Carlson J."/>
            <person name="Cervantes K."/>
            <person name="Clermont K."/>
            <person name="Krom N."/>
            <person name="Kubenka K."/>
            <person name="Mamidi S."/>
            <person name="Mattison C."/>
            <person name="Monteros M."/>
            <person name="Pisani C."/>
            <person name="Plott C."/>
            <person name="Rajasekar S."/>
            <person name="Rhein H.S."/>
            <person name="Rohla C."/>
            <person name="Song M."/>
            <person name="Hilaire R.S."/>
            <person name="Shu S."/>
            <person name="Wells L."/>
            <person name="Wang X."/>
            <person name="Webber J."/>
            <person name="Heerema R.J."/>
            <person name="Klein P."/>
            <person name="Conner P."/>
            <person name="Grauke L."/>
            <person name="Grimwood J."/>
            <person name="Schmutz J."/>
            <person name="Randall J.J."/>
        </authorList>
    </citation>
    <scope>NUCLEOTIDE SEQUENCE</scope>
    <source>
        <tissue evidence="2">Leaf</tissue>
    </source>
</reference>
<dbReference type="EMBL" id="CM031832">
    <property type="protein sequence ID" value="KAG6698065.1"/>
    <property type="molecule type" value="Genomic_DNA"/>
</dbReference>
<protein>
    <submittedName>
        <fullName evidence="2">Uncharacterized protein</fullName>
    </submittedName>
</protein>
<dbReference type="InterPro" id="IPR008862">
    <property type="entry name" value="Tcp11"/>
</dbReference>
<gene>
    <name evidence="2" type="ORF">I3842_08G003200</name>
</gene>